<evidence type="ECO:0000256" key="6">
    <source>
        <dbReference type="PIRSR" id="PIRSR000189-1"/>
    </source>
</evidence>
<keyword evidence="5" id="KW-0560">Oxidoreductase</keyword>
<comment type="caution">
    <text evidence="8">The sequence shown here is derived from an EMBL/GenBank/DDBJ whole genome shotgun (WGS) entry which is preliminary data.</text>
</comment>
<evidence type="ECO:0000259" key="7">
    <source>
        <dbReference type="Pfam" id="PF01266"/>
    </source>
</evidence>
<comment type="similarity">
    <text evidence="2">Belongs to the DAMOX/DASOX family.</text>
</comment>
<feature type="binding site" evidence="6">
    <location>
        <position position="188"/>
    </location>
    <ligand>
        <name>FAD</name>
        <dbReference type="ChEBI" id="CHEBI:57692"/>
    </ligand>
</feature>
<feature type="binding site" evidence="6">
    <location>
        <begin position="43"/>
        <end position="44"/>
    </location>
    <ligand>
        <name>FAD</name>
        <dbReference type="ChEBI" id="CHEBI:57692"/>
    </ligand>
</feature>
<dbReference type="GO" id="GO:0019478">
    <property type="term" value="P:D-amino acid catabolic process"/>
    <property type="evidence" value="ECO:0007669"/>
    <property type="project" value="TreeGrafter"/>
</dbReference>
<evidence type="ECO:0000256" key="5">
    <source>
        <dbReference type="ARBA" id="ARBA00023002"/>
    </source>
</evidence>
<dbReference type="SUPFAM" id="SSF54373">
    <property type="entry name" value="FAD-linked reductases, C-terminal domain"/>
    <property type="match status" value="1"/>
</dbReference>
<evidence type="ECO:0000256" key="3">
    <source>
        <dbReference type="ARBA" id="ARBA00022630"/>
    </source>
</evidence>
<feature type="domain" description="FAD dependent oxidoreductase" evidence="7">
    <location>
        <begin position="4"/>
        <end position="340"/>
    </location>
</feature>
<evidence type="ECO:0000256" key="1">
    <source>
        <dbReference type="ARBA" id="ARBA00001974"/>
    </source>
</evidence>
<feature type="binding site" evidence="6">
    <location>
        <position position="324"/>
    </location>
    <ligand>
        <name>D-dopa</name>
        <dbReference type="ChEBI" id="CHEBI:149689"/>
    </ligand>
</feature>
<gene>
    <name evidence="8" type="ORF">BCR42DRAFT_426760</name>
</gene>
<dbReference type="STRING" id="90262.A0A1X2I0Z9"/>
<dbReference type="EMBL" id="MCGE01000037">
    <property type="protein sequence ID" value="ORZ06944.1"/>
    <property type="molecule type" value="Genomic_DNA"/>
</dbReference>
<reference evidence="8 9" key="1">
    <citation type="submission" date="2016-07" db="EMBL/GenBank/DDBJ databases">
        <title>Pervasive Adenine N6-methylation of Active Genes in Fungi.</title>
        <authorList>
            <consortium name="DOE Joint Genome Institute"/>
            <person name="Mondo S.J."/>
            <person name="Dannebaum R.O."/>
            <person name="Kuo R.C."/>
            <person name="Labutti K."/>
            <person name="Haridas S."/>
            <person name="Kuo A."/>
            <person name="Salamov A."/>
            <person name="Ahrendt S.R."/>
            <person name="Lipzen A."/>
            <person name="Sullivan W."/>
            <person name="Andreopoulos W.B."/>
            <person name="Clum A."/>
            <person name="Lindquist E."/>
            <person name="Daum C."/>
            <person name="Ramamoorthy G.K."/>
            <person name="Gryganskyi A."/>
            <person name="Culley D."/>
            <person name="Magnuson J.K."/>
            <person name="James T.Y."/>
            <person name="O'Malley M.A."/>
            <person name="Stajich J.E."/>
            <person name="Spatafora J.W."/>
            <person name="Visel A."/>
            <person name="Grigoriev I.V."/>
        </authorList>
    </citation>
    <scope>NUCLEOTIDE SEQUENCE [LARGE SCALE GENOMIC DNA]</scope>
    <source>
        <strain evidence="8 9">NRRL 1336</strain>
    </source>
</reference>
<dbReference type="PIRSF" id="PIRSF000189">
    <property type="entry name" value="D-aa_oxidase"/>
    <property type="match status" value="1"/>
</dbReference>
<evidence type="ECO:0000256" key="4">
    <source>
        <dbReference type="ARBA" id="ARBA00022827"/>
    </source>
</evidence>
<dbReference type="SUPFAM" id="SSF51971">
    <property type="entry name" value="Nucleotide-binding domain"/>
    <property type="match status" value="1"/>
</dbReference>
<dbReference type="Proteomes" id="UP000193560">
    <property type="component" value="Unassembled WGS sequence"/>
</dbReference>
<dbReference type="Gene3D" id="3.40.50.720">
    <property type="entry name" value="NAD(P)-binding Rossmann-like Domain"/>
    <property type="match status" value="1"/>
</dbReference>
<keyword evidence="4 6" id="KW-0274">FAD</keyword>
<dbReference type="GO" id="GO:0005737">
    <property type="term" value="C:cytoplasm"/>
    <property type="evidence" value="ECO:0007669"/>
    <property type="project" value="TreeGrafter"/>
</dbReference>
<dbReference type="GO" id="GO:0071949">
    <property type="term" value="F:FAD binding"/>
    <property type="evidence" value="ECO:0007669"/>
    <property type="project" value="InterPro"/>
</dbReference>
<dbReference type="GO" id="GO:0003884">
    <property type="term" value="F:D-amino-acid oxidase activity"/>
    <property type="evidence" value="ECO:0007669"/>
    <property type="project" value="InterPro"/>
</dbReference>
<name>A0A1X2I0Z9_9FUNG</name>
<dbReference type="Gene3D" id="3.30.9.10">
    <property type="entry name" value="D-Amino Acid Oxidase, subunit A, domain 2"/>
    <property type="match status" value="1"/>
</dbReference>
<organism evidence="8 9">
    <name type="scientific">Absidia repens</name>
    <dbReference type="NCBI Taxonomy" id="90262"/>
    <lineage>
        <taxon>Eukaryota</taxon>
        <taxon>Fungi</taxon>
        <taxon>Fungi incertae sedis</taxon>
        <taxon>Mucoromycota</taxon>
        <taxon>Mucoromycotina</taxon>
        <taxon>Mucoromycetes</taxon>
        <taxon>Mucorales</taxon>
        <taxon>Cunninghamellaceae</taxon>
        <taxon>Absidia</taxon>
    </lineage>
</organism>
<protein>
    <recommendedName>
        <fullName evidence="7">FAD dependent oxidoreductase domain-containing protein</fullName>
    </recommendedName>
</protein>
<sequence>MKHIIVIGCGVVGLTTAVLLVEKGYKVTIVAKWLPGDRTTEYTSPFAGAHWRTLAPNNEPLLQEFDTAAYKKFIHLGRTIPEETGIMVVPSYDYYDTLTDDVENPWFKDVVENFSFIPSESFTHETTKVGHTYTTVLINSPQYLTWLLKQFLSKGGKLHRQTLNHISEIFDGVDGNKTSKVDAVVNCTGLGSLDLGGVNDTKLFPTRGQTVIILGNHIKKTITSCQNGEISYVIPRADGTIVLGGTAQKNNANPNVDQATIDSILQRATAICPELSSAYRPLTVVRHAVGFRPTRTGGVRIENERYNLKNGKYMMVTHAYGHGGFGYQSSWGSSMYITQLVELALNQNRL</sequence>
<dbReference type="InterPro" id="IPR023209">
    <property type="entry name" value="DAO"/>
</dbReference>
<dbReference type="AlphaFoldDB" id="A0A1X2I0Z9"/>
<evidence type="ECO:0000313" key="9">
    <source>
        <dbReference type="Proteomes" id="UP000193560"/>
    </source>
</evidence>
<evidence type="ECO:0000313" key="8">
    <source>
        <dbReference type="EMBL" id="ORZ06944.1"/>
    </source>
</evidence>
<keyword evidence="9" id="KW-1185">Reference proteome</keyword>
<dbReference type="OrthoDB" id="2015447at2759"/>
<proteinExistence type="inferred from homology"/>
<keyword evidence="3" id="KW-0285">Flavoprotein</keyword>
<dbReference type="Pfam" id="PF01266">
    <property type="entry name" value="DAO"/>
    <property type="match status" value="1"/>
</dbReference>
<evidence type="ECO:0000256" key="2">
    <source>
        <dbReference type="ARBA" id="ARBA00006730"/>
    </source>
</evidence>
<feature type="binding site" evidence="6">
    <location>
        <position position="292"/>
    </location>
    <ligand>
        <name>D-dopa</name>
        <dbReference type="ChEBI" id="CHEBI:149689"/>
    </ligand>
</feature>
<comment type="cofactor">
    <cofactor evidence="1 6">
        <name>FAD</name>
        <dbReference type="ChEBI" id="CHEBI:57692"/>
    </cofactor>
</comment>
<dbReference type="InterPro" id="IPR006076">
    <property type="entry name" value="FAD-dep_OxRdtase"/>
</dbReference>
<dbReference type="PANTHER" id="PTHR11530:SF11">
    <property type="entry name" value="D-ASPARTATE OXIDASE"/>
    <property type="match status" value="1"/>
</dbReference>
<dbReference type="PANTHER" id="PTHR11530">
    <property type="entry name" value="D-AMINO ACID OXIDASE"/>
    <property type="match status" value="1"/>
</dbReference>
<accession>A0A1X2I0Z9</accession>